<keyword evidence="6 9" id="KW-1133">Transmembrane helix</keyword>
<evidence type="ECO:0000256" key="5">
    <source>
        <dbReference type="ARBA" id="ARBA00022958"/>
    </source>
</evidence>
<dbReference type="STRING" id="2756.BFR44_05085"/>
<dbReference type="GO" id="GO:0005886">
    <property type="term" value="C:plasma membrane"/>
    <property type="evidence" value="ECO:0007669"/>
    <property type="project" value="UniProtKB-SubCell"/>
</dbReference>
<dbReference type="InterPro" id="IPR004623">
    <property type="entry name" value="KdpA"/>
</dbReference>
<dbReference type="OrthoDB" id="9763796at2"/>
<dbReference type="PANTHER" id="PTHR30607">
    <property type="entry name" value="POTASSIUM-TRANSPORTING ATPASE A CHAIN"/>
    <property type="match status" value="1"/>
</dbReference>
<dbReference type="HAMAP" id="MF_00275">
    <property type="entry name" value="KdpA"/>
    <property type="match status" value="1"/>
</dbReference>
<dbReference type="GO" id="GO:0008556">
    <property type="term" value="F:P-type potassium transmembrane transporter activity"/>
    <property type="evidence" value="ECO:0007669"/>
    <property type="project" value="InterPro"/>
</dbReference>
<feature type="transmembrane region" description="Helical" evidence="9">
    <location>
        <begin position="65"/>
        <end position="86"/>
    </location>
</feature>
<feature type="transmembrane region" description="Helical" evidence="9">
    <location>
        <begin position="257"/>
        <end position="278"/>
    </location>
</feature>
<comment type="function">
    <text evidence="9">Part of the high-affinity ATP-driven potassium transport (or Kdp) system, which catalyzes the hydrolysis of ATP coupled with the electrogenic transport of potassium into the cytoplasm. This subunit binds the extracellular potassium ions and delivers the ions to the membrane domain of KdpB through an intramembrane tunnel.</text>
</comment>
<feature type="transmembrane region" description="Helical" evidence="9">
    <location>
        <begin position="373"/>
        <end position="399"/>
    </location>
</feature>
<organism evidence="10 11">
    <name type="scientific">Brochothrix thermosphacta</name>
    <name type="common">Microbacterium thermosphactum</name>
    <dbReference type="NCBI Taxonomy" id="2756"/>
    <lineage>
        <taxon>Bacteria</taxon>
        <taxon>Bacillati</taxon>
        <taxon>Bacillota</taxon>
        <taxon>Bacilli</taxon>
        <taxon>Bacillales</taxon>
        <taxon>Listeriaceae</taxon>
        <taxon>Brochothrix</taxon>
    </lineage>
</organism>
<dbReference type="GeneID" id="66536401"/>
<keyword evidence="5 9" id="KW-0630">Potassium</keyword>
<dbReference type="EMBL" id="CP023483">
    <property type="protein sequence ID" value="ATF26832.1"/>
    <property type="molecule type" value="Genomic_DNA"/>
</dbReference>
<dbReference type="RefSeq" id="WP_069126430.1">
    <property type="nucleotide sequence ID" value="NZ_CP016839.1"/>
</dbReference>
<comment type="subunit">
    <text evidence="9">The system is composed of three essential subunits: KdpA, KdpB and KdpC.</text>
</comment>
<keyword evidence="11" id="KW-1185">Reference proteome</keyword>
<feature type="transmembrane region" description="Helical" evidence="9">
    <location>
        <begin position="176"/>
        <end position="198"/>
    </location>
</feature>
<dbReference type="PANTHER" id="PTHR30607:SF2">
    <property type="entry name" value="POTASSIUM-TRANSPORTING ATPASE POTASSIUM-BINDING SUBUNIT"/>
    <property type="match status" value="1"/>
</dbReference>
<keyword evidence="3 9" id="KW-0633">Potassium transport</keyword>
<evidence type="ECO:0000256" key="8">
    <source>
        <dbReference type="ARBA" id="ARBA00023136"/>
    </source>
</evidence>
<feature type="transmembrane region" description="Helical" evidence="9">
    <location>
        <begin position="134"/>
        <end position="155"/>
    </location>
</feature>
<evidence type="ECO:0000256" key="2">
    <source>
        <dbReference type="ARBA" id="ARBA00022475"/>
    </source>
</evidence>
<proteinExistence type="inferred from homology"/>
<reference evidence="10 11" key="1">
    <citation type="submission" date="2017-09" db="EMBL/GenBank/DDBJ databases">
        <title>Complete Genome Sequences of Two Strains of the Meat Spoilage Bacterium Brochothrix thermosphacta Isolated from Ground Chicken.</title>
        <authorList>
            <person name="Paoli G.C."/>
            <person name="Wijey C."/>
            <person name="Chen C.-Y."/>
            <person name="Nguyen L."/>
            <person name="Yan X."/>
            <person name="Irwin P.L."/>
        </authorList>
    </citation>
    <scope>NUCLEOTIDE SEQUENCE [LARGE SCALE GENOMIC DNA]</scope>
    <source>
        <strain evidence="10 11">BI</strain>
    </source>
</reference>
<feature type="transmembrane region" description="Helical" evidence="9">
    <location>
        <begin position="419"/>
        <end position="439"/>
    </location>
</feature>
<evidence type="ECO:0000256" key="7">
    <source>
        <dbReference type="ARBA" id="ARBA00023065"/>
    </source>
</evidence>
<dbReference type="NCBIfam" id="TIGR00680">
    <property type="entry name" value="kdpA"/>
    <property type="match status" value="1"/>
</dbReference>
<comment type="subcellular location">
    <subcellularLocation>
        <location evidence="9">Cell membrane</location>
        <topology evidence="9">Multi-pass membrane protein</topology>
    </subcellularLocation>
</comment>
<keyword evidence="2 9" id="KW-1003">Cell membrane</keyword>
<dbReference type="GO" id="GO:0030955">
    <property type="term" value="F:potassium ion binding"/>
    <property type="evidence" value="ECO:0007669"/>
    <property type="project" value="UniProtKB-UniRule"/>
</dbReference>
<keyword evidence="1 9" id="KW-0813">Transport</keyword>
<dbReference type="AlphaFoldDB" id="A0A1D2K305"/>
<name>A0A1D2K305_BROTH</name>
<comment type="similarity">
    <text evidence="9">Belongs to the KdpA family.</text>
</comment>
<evidence type="ECO:0000256" key="9">
    <source>
        <dbReference type="HAMAP-Rule" id="MF_00275"/>
    </source>
</evidence>
<dbReference type="KEGG" id="bths:CNY62_10970"/>
<sequence length="560" mass="59792">MMTIVMSYLLFFIVLLALGIPLGFYTYRVMTGQKVFMTRIIAPVEGWIYRFIGKPAKQEMTAKKYIGSIVAFSLFSFLAIFLLMLFQGVLPLNPAGLKGTSIGLAFNTAISFVTNTNWQAYSGETTLSPLTQSLALTVQNFASAAVGIAVLFILLRGFVAEGKRKLGNFWQDITRITLYLLIPVSFVIAILLMSQGVVQTFQATTTVTELESGLKAVIPLGLAASQIAIKQLGTNGGGYFGANSAMPFENPTVFSNFVENIAILLIPVALIMAFGLFVKNRKQGRTIFIVSFVLLILALIGVTLSEHLNGPVFDAVAHSGSMEGKEARFGIGWSSLWAVSTTAASNGSINAMLDSFTPLGGLIPMFLMQLGEIVFGGAGSGLYGMIAFVLLTVFIAGLLVGRTPEYLGKKIEPANMKMVCLVILTPPLLVLIGSMSYVLMSQPMLGLVNTGPHAFSEVLYAFSSLANNNGSAFAGLAADTPFMNSVGGIIMLLVRFIPMFAIVVLAHQLGQKKCVASTDGTLSTTDGTFTGMLLGVILLIGALSFLPALALGPLADYFMR</sequence>
<feature type="transmembrane region" description="Helical" evidence="9">
    <location>
        <begin position="529"/>
        <end position="551"/>
    </location>
</feature>
<keyword evidence="8 9" id="KW-0472">Membrane</keyword>
<accession>A0A1D2K305</accession>
<dbReference type="Pfam" id="PF03814">
    <property type="entry name" value="KdpA"/>
    <property type="match status" value="1"/>
</dbReference>
<dbReference type="Proteomes" id="UP000243591">
    <property type="component" value="Chromosome"/>
</dbReference>
<evidence type="ECO:0000256" key="6">
    <source>
        <dbReference type="ARBA" id="ARBA00022989"/>
    </source>
</evidence>
<protein>
    <recommendedName>
        <fullName evidence="9">Potassium-transporting ATPase potassium-binding subunit</fullName>
    </recommendedName>
    <alternativeName>
        <fullName evidence="9">ATP phosphohydrolase [potassium-transporting] A chain</fullName>
    </alternativeName>
    <alternativeName>
        <fullName evidence="9">Potassium-binding and translocating subunit A</fullName>
    </alternativeName>
    <alternativeName>
        <fullName evidence="9">Potassium-translocating ATPase A chain</fullName>
    </alternativeName>
</protein>
<gene>
    <name evidence="9" type="primary">kdpA</name>
    <name evidence="10" type="ORF">CNY62_10970</name>
</gene>
<evidence type="ECO:0000256" key="4">
    <source>
        <dbReference type="ARBA" id="ARBA00022692"/>
    </source>
</evidence>
<feature type="transmembrane region" description="Helical" evidence="9">
    <location>
        <begin position="489"/>
        <end position="509"/>
    </location>
</feature>
<dbReference type="PIRSF" id="PIRSF001294">
    <property type="entry name" value="K_ATPaseA"/>
    <property type="match status" value="1"/>
</dbReference>
<comment type="caution">
    <text evidence="9">Lacks conserved residue(s) required for the propagation of feature annotation.</text>
</comment>
<evidence type="ECO:0000256" key="3">
    <source>
        <dbReference type="ARBA" id="ARBA00022538"/>
    </source>
</evidence>
<evidence type="ECO:0000256" key="1">
    <source>
        <dbReference type="ARBA" id="ARBA00022448"/>
    </source>
</evidence>
<evidence type="ECO:0000313" key="10">
    <source>
        <dbReference type="EMBL" id="ATF26832.1"/>
    </source>
</evidence>
<feature type="transmembrane region" description="Helical" evidence="9">
    <location>
        <begin position="285"/>
        <end position="304"/>
    </location>
</feature>
<keyword evidence="4 9" id="KW-0812">Transmembrane</keyword>
<keyword evidence="7 9" id="KW-0406">Ion transport</keyword>
<evidence type="ECO:0000313" key="11">
    <source>
        <dbReference type="Proteomes" id="UP000243591"/>
    </source>
</evidence>